<dbReference type="EMBL" id="FTOO01000003">
    <property type="protein sequence ID" value="SIS72524.1"/>
    <property type="molecule type" value="Genomic_DNA"/>
</dbReference>
<dbReference type="RefSeq" id="WP_076345611.1">
    <property type="nucleotide sequence ID" value="NZ_FTOO01000003.1"/>
</dbReference>
<keyword evidence="4 7" id="KW-0406">Ion transport</keyword>
<dbReference type="HAMAP" id="MF_01416">
    <property type="entry name" value="ATP_synth_delta_bact"/>
    <property type="match status" value="1"/>
</dbReference>
<dbReference type="Pfam" id="PF00213">
    <property type="entry name" value="OSCP"/>
    <property type="match status" value="1"/>
</dbReference>
<keyword evidence="3 7" id="KW-0375">Hydrogen ion transport</keyword>
<evidence type="ECO:0000256" key="1">
    <source>
        <dbReference type="ARBA" id="ARBA00004370"/>
    </source>
</evidence>
<evidence type="ECO:0000256" key="2">
    <source>
        <dbReference type="ARBA" id="ARBA00022448"/>
    </source>
</evidence>
<dbReference type="AlphaFoldDB" id="A0A1N7LFF0"/>
<evidence type="ECO:0000256" key="3">
    <source>
        <dbReference type="ARBA" id="ARBA00022781"/>
    </source>
</evidence>
<comment type="function">
    <text evidence="7">This protein is part of the stalk that links CF(0) to CF(1). It either transmits conformational changes from CF(0) to CF(1) or is implicated in proton conduction.</text>
</comment>
<evidence type="ECO:0000256" key="4">
    <source>
        <dbReference type="ARBA" id="ARBA00023065"/>
    </source>
</evidence>
<gene>
    <name evidence="7" type="primary">atpH</name>
    <name evidence="8" type="ORF">SAMN05421799_103106</name>
</gene>
<dbReference type="PRINTS" id="PR00125">
    <property type="entry name" value="ATPASEDELTA"/>
</dbReference>
<organism evidence="8 9">
    <name type="scientific">Alicyclobacillus vulcanalis</name>
    <dbReference type="NCBI Taxonomy" id="252246"/>
    <lineage>
        <taxon>Bacteria</taxon>
        <taxon>Bacillati</taxon>
        <taxon>Bacillota</taxon>
        <taxon>Bacilli</taxon>
        <taxon>Bacillales</taxon>
        <taxon>Alicyclobacillaceae</taxon>
        <taxon>Alicyclobacillus</taxon>
    </lineage>
</organism>
<keyword evidence="7" id="KW-0139">CF(1)</keyword>
<dbReference type="Gene3D" id="1.10.520.20">
    <property type="entry name" value="N-terminal domain of the delta subunit of the F1F0-ATP synthase"/>
    <property type="match status" value="1"/>
</dbReference>
<dbReference type="OrthoDB" id="9802471at2"/>
<dbReference type="STRING" id="252246.SAMN05421799_103106"/>
<keyword evidence="7" id="KW-1003">Cell membrane</keyword>
<dbReference type="Proteomes" id="UP000186156">
    <property type="component" value="Unassembled WGS sequence"/>
</dbReference>
<evidence type="ECO:0000313" key="9">
    <source>
        <dbReference type="Proteomes" id="UP000186156"/>
    </source>
</evidence>
<evidence type="ECO:0000256" key="5">
    <source>
        <dbReference type="ARBA" id="ARBA00023136"/>
    </source>
</evidence>
<keyword evidence="9" id="KW-1185">Reference proteome</keyword>
<dbReference type="GO" id="GO:0045259">
    <property type="term" value="C:proton-transporting ATP synthase complex"/>
    <property type="evidence" value="ECO:0007669"/>
    <property type="project" value="UniProtKB-KW"/>
</dbReference>
<dbReference type="GO" id="GO:0005886">
    <property type="term" value="C:plasma membrane"/>
    <property type="evidence" value="ECO:0007669"/>
    <property type="project" value="UniProtKB-SubCell"/>
</dbReference>
<proteinExistence type="inferred from homology"/>
<comment type="function">
    <text evidence="7">F(1)F(0) ATP synthase produces ATP from ADP in the presence of a proton or sodium gradient. F-type ATPases consist of two structural domains, F(1) containing the extramembraneous catalytic core and F(0) containing the membrane proton channel, linked together by a central stalk and a peripheral stalk. During catalysis, ATP synthesis in the catalytic domain of F(1) is coupled via a rotary mechanism of the central stalk subunits to proton translocation.</text>
</comment>
<evidence type="ECO:0000256" key="7">
    <source>
        <dbReference type="HAMAP-Rule" id="MF_01416"/>
    </source>
</evidence>
<reference evidence="9" key="1">
    <citation type="submission" date="2017-01" db="EMBL/GenBank/DDBJ databases">
        <authorList>
            <person name="Varghese N."/>
            <person name="Submissions S."/>
        </authorList>
    </citation>
    <scope>NUCLEOTIDE SEQUENCE [LARGE SCALE GENOMIC DNA]</scope>
    <source>
        <strain evidence="9">DSM 16176</strain>
    </source>
</reference>
<dbReference type="NCBIfam" id="TIGR01145">
    <property type="entry name" value="ATP_synt_delta"/>
    <property type="match status" value="1"/>
</dbReference>
<name>A0A1N7LFF0_9BACL</name>
<keyword evidence="2 7" id="KW-0813">Transport</keyword>
<keyword evidence="5 7" id="KW-0472">Membrane</keyword>
<sequence>MLTGAVANRYARALVSYAKEHDAVDSIGAQLSKIHSLLRASQDLSHFLASPVISPEHKLQALERVMGEPLRQDLSRFLALMLERGRGAYIALVAERYEELADEIHNRVRVEIETAKPLTEADLNEWVHRLEAACGKTVVPKVVENPALIAGVRVHVGHRVLDATTANALRQFRDRLLARAVRKEGIR</sequence>
<dbReference type="InterPro" id="IPR026015">
    <property type="entry name" value="ATP_synth_OSCP/delta_N_sf"/>
</dbReference>
<comment type="subcellular location">
    <subcellularLocation>
        <location evidence="7">Cell membrane</location>
        <topology evidence="7">Peripheral membrane protein</topology>
    </subcellularLocation>
    <subcellularLocation>
        <location evidence="1">Membrane</location>
    </subcellularLocation>
</comment>
<protein>
    <recommendedName>
        <fullName evidence="7">ATP synthase subunit delta</fullName>
    </recommendedName>
    <alternativeName>
        <fullName evidence="7">ATP synthase F(1) sector subunit delta</fullName>
    </alternativeName>
    <alternativeName>
        <fullName evidence="7">F-type ATPase subunit delta</fullName>
        <shortName evidence="7">F-ATPase subunit delta</shortName>
    </alternativeName>
</protein>
<dbReference type="SUPFAM" id="SSF47928">
    <property type="entry name" value="N-terminal domain of the delta subunit of the F1F0-ATP synthase"/>
    <property type="match status" value="1"/>
</dbReference>
<dbReference type="PANTHER" id="PTHR11910">
    <property type="entry name" value="ATP SYNTHASE DELTA CHAIN"/>
    <property type="match status" value="1"/>
</dbReference>
<dbReference type="GO" id="GO:0046933">
    <property type="term" value="F:proton-transporting ATP synthase activity, rotational mechanism"/>
    <property type="evidence" value="ECO:0007669"/>
    <property type="project" value="UniProtKB-UniRule"/>
</dbReference>
<evidence type="ECO:0000313" key="8">
    <source>
        <dbReference type="EMBL" id="SIS72524.1"/>
    </source>
</evidence>
<keyword evidence="6 7" id="KW-0066">ATP synthesis</keyword>
<evidence type="ECO:0000256" key="6">
    <source>
        <dbReference type="ARBA" id="ARBA00023310"/>
    </source>
</evidence>
<dbReference type="InterPro" id="IPR000711">
    <property type="entry name" value="ATPase_OSCP/dsu"/>
</dbReference>
<accession>A0A1N7LFF0</accession>
<comment type="similarity">
    <text evidence="7">Belongs to the ATPase delta chain family.</text>
</comment>